<keyword evidence="2" id="KW-1185">Reference proteome</keyword>
<comment type="caution">
    <text evidence="1">The sequence shown here is derived from an EMBL/GenBank/DDBJ whole genome shotgun (WGS) entry which is preliminary data.</text>
</comment>
<dbReference type="EMBL" id="JAINUG010000206">
    <property type="protein sequence ID" value="KAJ8387719.1"/>
    <property type="molecule type" value="Genomic_DNA"/>
</dbReference>
<dbReference type="AlphaFoldDB" id="A0AAD7W9E0"/>
<name>A0AAD7W9E0_9TELE</name>
<dbReference type="Proteomes" id="UP001221898">
    <property type="component" value="Unassembled WGS sequence"/>
</dbReference>
<evidence type="ECO:0000313" key="2">
    <source>
        <dbReference type="Proteomes" id="UP001221898"/>
    </source>
</evidence>
<protein>
    <submittedName>
        <fullName evidence="1">Uncharacterized protein</fullName>
    </submittedName>
</protein>
<accession>A0AAD7W9E0</accession>
<reference evidence="1" key="1">
    <citation type="journal article" date="2023" name="Science">
        <title>Genome structures resolve the early diversification of teleost fishes.</title>
        <authorList>
            <person name="Parey E."/>
            <person name="Louis A."/>
            <person name="Montfort J."/>
            <person name="Bouchez O."/>
            <person name="Roques C."/>
            <person name="Iampietro C."/>
            <person name="Lluch J."/>
            <person name="Castinel A."/>
            <person name="Donnadieu C."/>
            <person name="Desvignes T."/>
            <person name="Floi Bucao C."/>
            <person name="Jouanno E."/>
            <person name="Wen M."/>
            <person name="Mejri S."/>
            <person name="Dirks R."/>
            <person name="Jansen H."/>
            <person name="Henkel C."/>
            <person name="Chen W.J."/>
            <person name="Zahm M."/>
            <person name="Cabau C."/>
            <person name="Klopp C."/>
            <person name="Thompson A.W."/>
            <person name="Robinson-Rechavi M."/>
            <person name="Braasch I."/>
            <person name="Lecointre G."/>
            <person name="Bobe J."/>
            <person name="Postlethwait J.H."/>
            <person name="Berthelot C."/>
            <person name="Roest Crollius H."/>
            <person name="Guiguen Y."/>
        </authorList>
    </citation>
    <scope>NUCLEOTIDE SEQUENCE</scope>
    <source>
        <strain evidence="1">NC1722</strain>
    </source>
</reference>
<evidence type="ECO:0000313" key="1">
    <source>
        <dbReference type="EMBL" id="KAJ8387719.1"/>
    </source>
</evidence>
<proteinExistence type="predicted"/>
<organism evidence="1 2">
    <name type="scientific">Aldrovandia affinis</name>
    <dbReference type="NCBI Taxonomy" id="143900"/>
    <lineage>
        <taxon>Eukaryota</taxon>
        <taxon>Metazoa</taxon>
        <taxon>Chordata</taxon>
        <taxon>Craniata</taxon>
        <taxon>Vertebrata</taxon>
        <taxon>Euteleostomi</taxon>
        <taxon>Actinopterygii</taxon>
        <taxon>Neopterygii</taxon>
        <taxon>Teleostei</taxon>
        <taxon>Notacanthiformes</taxon>
        <taxon>Halosauridae</taxon>
        <taxon>Aldrovandia</taxon>
    </lineage>
</organism>
<gene>
    <name evidence="1" type="ORF">AAFF_G00150200</name>
</gene>
<sequence length="105" mass="11292">MADSPLNNSWPSFSKLWMKRWSFKRASECKPCASVSGPGSASSLSPPSIAEDIFFTMTEEKDGFSSGSDYGDSSADDIVGLDSSLRGTEFFRDLQEGEAAYAAAD</sequence>